<evidence type="ECO:0000256" key="3">
    <source>
        <dbReference type="ARBA" id="ARBA00023163"/>
    </source>
</evidence>
<evidence type="ECO:0000313" key="7">
    <source>
        <dbReference type="Proteomes" id="UP000316125"/>
    </source>
</evidence>
<dbReference type="InterPro" id="IPR036390">
    <property type="entry name" value="WH_DNA-bd_sf"/>
</dbReference>
<proteinExistence type="predicted"/>
<evidence type="ECO:0000256" key="1">
    <source>
        <dbReference type="ARBA" id="ARBA00023015"/>
    </source>
</evidence>
<evidence type="ECO:0000256" key="4">
    <source>
        <dbReference type="SAM" id="MobiDB-lite"/>
    </source>
</evidence>
<name>A0A4Y5YM90_9MICO</name>
<dbReference type="Gene3D" id="1.10.10.10">
    <property type="entry name" value="Winged helix-like DNA-binding domain superfamily/Winged helix DNA-binding domain"/>
    <property type="match status" value="1"/>
</dbReference>
<sequence length="237" mass="25375">MPVPTTPARMPRKLLRDQIYDTLLDAIVSGDLAAGEPISDKQLETWLGASRTPIREAVNRLAGMGLIEVLPQRGTRVAPLDTTRFTEEMEMLGVVYSATIREAVPLLTDADKEQIRTLHDHVSRSVDALERARIVDALMNVFLDRYRNTLVLRIREKSVPHVTRMITARPGALDATGTSAALDALAAATAAGDADAAAEAAQEYFTAGAASVMARDAAESTASPSSTSSTSTENEVA</sequence>
<feature type="compositionally biased region" description="Low complexity" evidence="4">
    <location>
        <begin position="219"/>
        <end position="237"/>
    </location>
</feature>
<reference evidence="6 7" key="1">
    <citation type="submission" date="2019-06" db="EMBL/GenBank/DDBJ databases">
        <title>Complete genome of Microbacterium foliorum M2.</title>
        <authorList>
            <person name="Cao G."/>
        </authorList>
    </citation>
    <scope>NUCLEOTIDE SEQUENCE [LARGE SCALE GENOMIC DNA]</scope>
    <source>
        <strain evidence="6 7">M2</strain>
    </source>
</reference>
<dbReference type="PANTHER" id="PTHR43537">
    <property type="entry name" value="TRANSCRIPTIONAL REGULATOR, GNTR FAMILY"/>
    <property type="match status" value="1"/>
</dbReference>
<organism evidence="6 7">
    <name type="scientific">Microbacterium foliorum</name>
    <dbReference type="NCBI Taxonomy" id="104336"/>
    <lineage>
        <taxon>Bacteria</taxon>
        <taxon>Bacillati</taxon>
        <taxon>Actinomycetota</taxon>
        <taxon>Actinomycetes</taxon>
        <taxon>Micrococcales</taxon>
        <taxon>Microbacteriaceae</taxon>
        <taxon>Microbacterium</taxon>
    </lineage>
</organism>
<dbReference type="GO" id="GO:0003677">
    <property type="term" value="F:DNA binding"/>
    <property type="evidence" value="ECO:0007669"/>
    <property type="project" value="UniProtKB-KW"/>
</dbReference>
<gene>
    <name evidence="6" type="ORF">FIV50_02230</name>
</gene>
<protein>
    <submittedName>
        <fullName evidence="6">GntR family transcriptional regulator</fullName>
    </submittedName>
</protein>
<evidence type="ECO:0000259" key="5">
    <source>
        <dbReference type="PROSITE" id="PS50949"/>
    </source>
</evidence>
<feature type="region of interest" description="Disordered" evidence="4">
    <location>
        <begin position="216"/>
        <end position="237"/>
    </location>
</feature>
<evidence type="ECO:0000256" key="2">
    <source>
        <dbReference type="ARBA" id="ARBA00023125"/>
    </source>
</evidence>
<dbReference type="Proteomes" id="UP000316125">
    <property type="component" value="Chromosome"/>
</dbReference>
<keyword evidence="1" id="KW-0805">Transcription regulation</keyword>
<dbReference type="CDD" id="cd07377">
    <property type="entry name" value="WHTH_GntR"/>
    <property type="match status" value="1"/>
</dbReference>
<dbReference type="OrthoDB" id="8680240at2"/>
<dbReference type="GO" id="GO:0003700">
    <property type="term" value="F:DNA-binding transcription factor activity"/>
    <property type="evidence" value="ECO:0007669"/>
    <property type="project" value="InterPro"/>
</dbReference>
<dbReference type="Gene3D" id="1.20.120.530">
    <property type="entry name" value="GntR ligand-binding domain-like"/>
    <property type="match status" value="1"/>
</dbReference>
<dbReference type="PANTHER" id="PTHR43537:SF5">
    <property type="entry name" value="UXU OPERON TRANSCRIPTIONAL REGULATOR"/>
    <property type="match status" value="1"/>
</dbReference>
<dbReference type="SMART" id="SM00345">
    <property type="entry name" value="HTH_GNTR"/>
    <property type="match status" value="1"/>
</dbReference>
<keyword evidence="3" id="KW-0804">Transcription</keyword>
<dbReference type="EMBL" id="CP041040">
    <property type="protein sequence ID" value="QDE33718.1"/>
    <property type="molecule type" value="Genomic_DNA"/>
</dbReference>
<dbReference type="PROSITE" id="PS50949">
    <property type="entry name" value="HTH_GNTR"/>
    <property type="match status" value="1"/>
</dbReference>
<feature type="domain" description="HTH gntR-type" evidence="5">
    <location>
        <begin position="13"/>
        <end position="80"/>
    </location>
</feature>
<keyword evidence="2" id="KW-0238">DNA-binding</keyword>
<evidence type="ECO:0000313" key="6">
    <source>
        <dbReference type="EMBL" id="QDE33718.1"/>
    </source>
</evidence>
<accession>A0A4Y5YM90</accession>
<dbReference type="InterPro" id="IPR036388">
    <property type="entry name" value="WH-like_DNA-bd_sf"/>
</dbReference>
<dbReference type="InterPro" id="IPR008920">
    <property type="entry name" value="TF_FadR/GntR_C"/>
</dbReference>
<dbReference type="SUPFAM" id="SSF46785">
    <property type="entry name" value="Winged helix' DNA-binding domain"/>
    <property type="match status" value="1"/>
</dbReference>
<dbReference type="AlphaFoldDB" id="A0A4Y5YM90"/>
<dbReference type="InterPro" id="IPR000524">
    <property type="entry name" value="Tscrpt_reg_HTH_GntR"/>
</dbReference>
<dbReference type="RefSeq" id="WP_140036007.1">
    <property type="nucleotide sequence ID" value="NZ_CP041040.1"/>
</dbReference>
<dbReference type="Pfam" id="PF00392">
    <property type="entry name" value="GntR"/>
    <property type="match status" value="1"/>
</dbReference>